<evidence type="ECO:0000256" key="6">
    <source>
        <dbReference type="ARBA" id="ARBA00023136"/>
    </source>
</evidence>
<evidence type="ECO:0000256" key="2">
    <source>
        <dbReference type="ARBA" id="ARBA00022692"/>
    </source>
</evidence>
<comment type="subcellular location">
    <subcellularLocation>
        <location evidence="1">Membrane</location>
        <topology evidence="1">Multi-pass membrane protein</topology>
    </subcellularLocation>
</comment>
<dbReference type="GO" id="GO:0005802">
    <property type="term" value="C:trans-Golgi network"/>
    <property type="evidence" value="ECO:0007669"/>
    <property type="project" value="TreeGrafter"/>
</dbReference>
<dbReference type="Pfam" id="PF16212">
    <property type="entry name" value="PhoLip_ATPase_C"/>
    <property type="match status" value="1"/>
</dbReference>
<keyword evidence="9" id="KW-1185">Reference proteome</keyword>
<dbReference type="SUPFAM" id="SSF81665">
    <property type="entry name" value="Calcium ATPase, transmembrane domain M"/>
    <property type="match status" value="1"/>
</dbReference>
<dbReference type="GO" id="GO:0016887">
    <property type="term" value="F:ATP hydrolysis activity"/>
    <property type="evidence" value="ECO:0007669"/>
    <property type="project" value="InterPro"/>
</dbReference>
<evidence type="ECO:0000256" key="3">
    <source>
        <dbReference type="ARBA" id="ARBA00022723"/>
    </source>
</evidence>
<dbReference type="Gene3D" id="3.40.50.1000">
    <property type="entry name" value="HAD superfamily/HAD-like"/>
    <property type="match status" value="1"/>
</dbReference>
<name>A0A9W2X2H0_PHYMC</name>
<evidence type="ECO:0000256" key="4">
    <source>
        <dbReference type="ARBA" id="ARBA00022842"/>
    </source>
</evidence>
<keyword evidence="3" id="KW-0479">Metal-binding</keyword>
<dbReference type="AlphaFoldDB" id="A0A9W2X2H0"/>
<dbReference type="InterPro" id="IPR001757">
    <property type="entry name" value="P_typ_ATPase"/>
</dbReference>
<organism evidence="9 10">
    <name type="scientific">Physeter macrocephalus</name>
    <name type="common">Sperm whale</name>
    <name type="synonym">Physeter catodon</name>
    <dbReference type="NCBI Taxonomy" id="9755"/>
    <lineage>
        <taxon>Eukaryota</taxon>
        <taxon>Metazoa</taxon>
        <taxon>Chordata</taxon>
        <taxon>Craniata</taxon>
        <taxon>Vertebrata</taxon>
        <taxon>Euteleostomi</taxon>
        <taxon>Mammalia</taxon>
        <taxon>Eutheria</taxon>
        <taxon>Laurasiatheria</taxon>
        <taxon>Artiodactyla</taxon>
        <taxon>Whippomorpha</taxon>
        <taxon>Cetacea</taxon>
        <taxon>Odontoceti</taxon>
        <taxon>Physeteridae</taxon>
        <taxon>Physeter</taxon>
    </lineage>
</organism>
<dbReference type="InterPro" id="IPR023214">
    <property type="entry name" value="HAD_sf"/>
</dbReference>
<dbReference type="KEGG" id="pcad:112065401"/>
<dbReference type="GO" id="GO:0140326">
    <property type="term" value="F:ATPase-coupled intramembrane lipid transporter activity"/>
    <property type="evidence" value="ECO:0007669"/>
    <property type="project" value="TreeGrafter"/>
</dbReference>
<sequence>MAVLHNRIPVNCYRVKCLVFKLNANSLEATQVINQNCQDLGALLGKQNDLALIIDGKTLKHALHFEVKKGFLNMALSCRAVLCCSLSPLQKAEIVDMVKKHVKAITLAIGDGASHVGMTQTAHVGVGIGGNEGMQATSNSDYAITQFSYLEKLLLVHGTWNYFRVTKCILYRLYKNVVLYIIELWFAFVNGFSGQIIFERWCIGLYSMIFTSLPPITLGIFEQCCSQECLLRYPQLYTISQTGNIFNTKLSRRLLQVFQLPSKRCFGFNI</sequence>
<dbReference type="InterPro" id="IPR036412">
    <property type="entry name" value="HAD-like_sf"/>
</dbReference>
<feature type="domain" description="P-type ATPase C-terminal" evidence="8">
    <location>
        <begin position="139"/>
        <end position="249"/>
    </location>
</feature>
<dbReference type="PANTHER" id="PTHR24092:SF59">
    <property type="entry name" value="PHOSPHOLIPID-TRANSPORTING ATPASE"/>
    <property type="match status" value="1"/>
</dbReference>
<dbReference type="OrthoDB" id="377733at2759"/>
<keyword evidence="4" id="KW-0460">Magnesium</keyword>
<dbReference type="GO" id="GO:0005524">
    <property type="term" value="F:ATP binding"/>
    <property type="evidence" value="ECO:0007669"/>
    <property type="project" value="InterPro"/>
</dbReference>
<dbReference type="InterPro" id="IPR032630">
    <property type="entry name" value="P_typ_ATPase_c"/>
</dbReference>
<dbReference type="GO" id="GO:0048666">
    <property type="term" value="P:neuron development"/>
    <property type="evidence" value="ECO:0007669"/>
    <property type="project" value="TreeGrafter"/>
</dbReference>
<feature type="transmembrane region" description="Helical" evidence="7">
    <location>
        <begin position="177"/>
        <end position="197"/>
    </location>
</feature>
<keyword evidence="2 7" id="KW-0812">Transmembrane</keyword>
<keyword evidence="5 7" id="KW-1133">Transmembrane helix</keyword>
<evidence type="ECO:0000313" key="10">
    <source>
        <dbReference type="RefSeq" id="XP_054945636.1"/>
    </source>
</evidence>
<accession>A0A9W2X2H0</accession>
<evidence type="ECO:0000259" key="8">
    <source>
        <dbReference type="Pfam" id="PF16212"/>
    </source>
</evidence>
<dbReference type="GO" id="GO:0005886">
    <property type="term" value="C:plasma membrane"/>
    <property type="evidence" value="ECO:0007669"/>
    <property type="project" value="TreeGrafter"/>
</dbReference>
<evidence type="ECO:0000256" key="7">
    <source>
        <dbReference type="SAM" id="Phobius"/>
    </source>
</evidence>
<dbReference type="GeneID" id="112065401"/>
<dbReference type="PANTHER" id="PTHR24092">
    <property type="entry name" value="PROBABLE PHOSPHOLIPID-TRANSPORTING ATPASE"/>
    <property type="match status" value="1"/>
</dbReference>
<dbReference type="Proteomes" id="UP000248484">
    <property type="component" value="Chromosome 13"/>
</dbReference>
<gene>
    <name evidence="10" type="primary">LOC112065401</name>
</gene>
<protein>
    <submittedName>
        <fullName evidence="10">Phospholipid-transporting ATPase IB-like</fullName>
    </submittedName>
</protein>
<keyword evidence="6 7" id="KW-0472">Membrane</keyword>
<dbReference type="SUPFAM" id="SSF56784">
    <property type="entry name" value="HAD-like"/>
    <property type="match status" value="1"/>
</dbReference>
<dbReference type="RefSeq" id="XP_054945636.1">
    <property type="nucleotide sequence ID" value="XM_055089661.1"/>
</dbReference>
<dbReference type="GO" id="GO:0045332">
    <property type="term" value="P:phospholipid translocation"/>
    <property type="evidence" value="ECO:0007669"/>
    <property type="project" value="TreeGrafter"/>
</dbReference>
<dbReference type="NCBIfam" id="TIGR01494">
    <property type="entry name" value="ATPase_P-type"/>
    <property type="match status" value="1"/>
</dbReference>
<evidence type="ECO:0000256" key="5">
    <source>
        <dbReference type="ARBA" id="ARBA00022989"/>
    </source>
</evidence>
<evidence type="ECO:0000256" key="1">
    <source>
        <dbReference type="ARBA" id="ARBA00004141"/>
    </source>
</evidence>
<reference evidence="10" key="1">
    <citation type="submission" date="2025-08" db="UniProtKB">
        <authorList>
            <consortium name="RefSeq"/>
        </authorList>
    </citation>
    <scope>IDENTIFICATION</scope>
    <source>
        <tissue evidence="10">Muscle</tissue>
    </source>
</reference>
<evidence type="ECO:0000313" key="9">
    <source>
        <dbReference type="Proteomes" id="UP000248484"/>
    </source>
</evidence>
<dbReference type="GO" id="GO:0046872">
    <property type="term" value="F:metal ion binding"/>
    <property type="evidence" value="ECO:0007669"/>
    <property type="project" value="UniProtKB-KW"/>
</dbReference>
<proteinExistence type="predicted"/>
<dbReference type="InterPro" id="IPR023298">
    <property type="entry name" value="ATPase_P-typ_TM_dom_sf"/>
</dbReference>